<sequence length="149" mass="17492">MVRRETNTDGNGIQAHEGRLQMLLRAWPWDAFVVKYDTDYSRRGKTMNALGNVIKFLFGRQTRSCWPQERKIRLPVASHGLICSLTLENYTREAPLACFCLATSCCLRSAMASLHNKGFFDWFSNREFDKSRILDRDLWNNIWQLDRRV</sequence>
<evidence type="ECO:0000313" key="2">
    <source>
        <dbReference type="Proteomes" id="UP000479000"/>
    </source>
</evidence>
<organism evidence="1 2">
    <name type="scientific">Nesidiocoris tenuis</name>
    <dbReference type="NCBI Taxonomy" id="355587"/>
    <lineage>
        <taxon>Eukaryota</taxon>
        <taxon>Metazoa</taxon>
        <taxon>Ecdysozoa</taxon>
        <taxon>Arthropoda</taxon>
        <taxon>Hexapoda</taxon>
        <taxon>Insecta</taxon>
        <taxon>Pterygota</taxon>
        <taxon>Neoptera</taxon>
        <taxon>Paraneoptera</taxon>
        <taxon>Hemiptera</taxon>
        <taxon>Heteroptera</taxon>
        <taxon>Panheteroptera</taxon>
        <taxon>Cimicomorpha</taxon>
        <taxon>Miridae</taxon>
        <taxon>Dicyphina</taxon>
        <taxon>Nesidiocoris</taxon>
    </lineage>
</organism>
<dbReference type="AlphaFoldDB" id="A0A6H5GUN8"/>
<gene>
    <name evidence="1" type="ORF">NTEN_LOCUS12779</name>
</gene>
<dbReference type="Proteomes" id="UP000479000">
    <property type="component" value="Unassembled WGS sequence"/>
</dbReference>
<proteinExistence type="predicted"/>
<name>A0A6H5GUN8_9HEMI</name>
<feature type="non-terminal residue" evidence="1">
    <location>
        <position position="149"/>
    </location>
</feature>
<protein>
    <submittedName>
        <fullName evidence="1">Uncharacterized protein</fullName>
    </submittedName>
</protein>
<keyword evidence="2" id="KW-1185">Reference proteome</keyword>
<reference evidence="1 2" key="1">
    <citation type="submission" date="2020-02" db="EMBL/GenBank/DDBJ databases">
        <authorList>
            <person name="Ferguson B K."/>
        </authorList>
    </citation>
    <scope>NUCLEOTIDE SEQUENCE [LARGE SCALE GENOMIC DNA]</scope>
</reference>
<accession>A0A6H5GUN8</accession>
<dbReference type="EMBL" id="CADCXU010019130">
    <property type="protein sequence ID" value="CAB0007504.1"/>
    <property type="molecule type" value="Genomic_DNA"/>
</dbReference>
<evidence type="ECO:0000313" key="1">
    <source>
        <dbReference type="EMBL" id="CAB0007504.1"/>
    </source>
</evidence>